<evidence type="ECO:0000313" key="3">
    <source>
        <dbReference type="Proteomes" id="UP000053477"/>
    </source>
</evidence>
<feature type="region of interest" description="Disordered" evidence="1">
    <location>
        <begin position="100"/>
        <end position="184"/>
    </location>
</feature>
<proteinExistence type="predicted"/>
<dbReference type="EMBL" id="KQ086064">
    <property type="protein sequence ID" value="KLO09182.1"/>
    <property type="molecule type" value="Genomic_DNA"/>
</dbReference>
<feature type="region of interest" description="Disordered" evidence="1">
    <location>
        <begin position="1"/>
        <end position="77"/>
    </location>
</feature>
<dbReference type="AlphaFoldDB" id="A0A0H2RCE7"/>
<keyword evidence="3" id="KW-1185">Reference proteome</keyword>
<name>A0A0H2RCE7_9AGAM</name>
<organism evidence="2 3">
    <name type="scientific">Schizopora paradoxa</name>
    <dbReference type="NCBI Taxonomy" id="27342"/>
    <lineage>
        <taxon>Eukaryota</taxon>
        <taxon>Fungi</taxon>
        <taxon>Dikarya</taxon>
        <taxon>Basidiomycota</taxon>
        <taxon>Agaricomycotina</taxon>
        <taxon>Agaricomycetes</taxon>
        <taxon>Hymenochaetales</taxon>
        <taxon>Schizoporaceae</taxon>
        <taxon>Schizopora</taxon>
    </lineage>
</organism>
<dbReference type="OrthoDB" id="8964048at2759"/>
<reference evidence="2 3" key="1">
    <citation type="submission" date="2015-04" db="EMBL/GenBank/DDBJ databases">
        <title>Complete genome sequence of Schizopora paradoxa KUC8140, a cosmopolitan wood degrader in East Asia.</title>
        <authorList>
            <consortium name="DOE Joint Genome Institute"/>
            <person name="Min B."/>
            <person name="Park H."/>
            <person name="Jang Y."/>
            <person name="Kim J.-J."/>
            <person name="Kim K.H."/>
            <person name="Pangilinan J."/>
            <person name="Lipzen A."/>
            <person name="Riley R."/>
            <person name="Grigoriev I.V."/>
            <person name="Spatafora J.W."/>
            <person name="Choi I.-G."/>
        </authorList>
    </citation>
    <scope>NUCLEOTIDE SEQUENCE [LARGE SCALE GENOMIC DNA]</scope>
    <source>
        <strain evidence="2 3">KUC8140</strain>
    </source>
</reference>
<feature type="compositionally biased region" description="Basic residues" evidence="1">
    <location>
        <begin position="140"/>
        <end position="149"/>
    </location>
</feature>
<gene>
    <name evidence="2" type="ORF">SCHPADRAFT_893311</name>
</gene>
<feature type="compositionally biased region" description="Basic and acidic residues" evidence="1">
    <location>
        <begin position="38"/>
        <end position="77"/>
    </location>
</feature>
<sequence length="197" mass="23395">MSGKNHEVGRNASPGWRERDVEGDHHRATKFYPLSTKKLTETAKWGHDRYEENERLQSKRDHRGREETMHDHHREIEITTSTSVFSLPFRVVRQLSRNPCNSCWTKNTARDGRERRKSRSRSRSRSRSGEHDRRENYKDKKLKKGRGRSRSVDGDRKEKRSVLTGKKIKMKVHMSEVDHERESKRQQLLEFLNSACD</sequence>
<evidence type="ECO:0000256" key="1">
    <source>
        <dbReference type="SAM" id="MobiDB-lite"/>
    </source>
</evidence>
<feature type="compositionally biased region" description="Basic and acidic residues" evidence="1">
    <location>
        <begin position="173"/>
        <end position="184"/>
    </location>
</feature>
<feature type="compositionally biased region" description="Basic residues" evidence="1">
    <location>
        <begin position="115"/>
        <end position="126"/>
    </location>
</feature>
<feature type="compositionally biased region" description="Basic and acidic residues" evidence="1">
    <location>
        <begin position="127"/>
        <end position="139"/>
    </location>
</feature>
<dbReference type="Proteomes" id="UP000053477">
    <property type="component" value="Unassembled WGS sequence"/>
</dbReference>
<dbReference type="InParanoid" id="A0A0H2RCE7"/>
<accession>A0A0H2RCE7</accession>
<protein>
    <submittedName>
        <fullName evidence="2">Uncharacterized protein</fullName>
    </submittedName>
</protein>
<feature type="compositionally biased region" description="Basic and acidic residues" evidence="1">
    <location>
        <begin position="16"/>
        <end position="26"/>
    </location>
</feature>
<evidence type="ECO:0000313" key="2">
    <source>
        <dbReference type="EMBL" id="KLO09182.1"/>
    </source>
</evidence>
<feature type="compositionally biased region" description="Basic and acidic residues" evidence="1">
    <location>
        <begin position="150"/>
        <end position="161"/>
    </location>
</feature>